<organism evidence="2 3">
    <name type="scientific">Austropuccinia psidii MF-1</name>
    <dbReference type="NCBI Taxonomy" id="1389203"/>
    <lineage>
        <taxon>Eukaryota</taxon>
        <taxon>Fungi</taxon>
        <taxon>Dikarya</taxon>
        <taxon>Basidiomycota</taxon>
        <taxon>Pucciniomycotina</taxon>
        <taxon>Pucciniomycetes</taxon>
        <taxon>Pucciniales</taxon>
        <taxon>Sphaerophragmiaceae</taxon>
        <taxon>Austropuccinia</taxon>
    </lineage>
</organism>
<evidence type="ECO:0000313" key="2">
    <source>
        <dbReference type="EMBL" id="MBW0526607.1"/>
    </source>
</evidence>
<feature type="compositionally biased region" description="Polar residues" evidence="1">
    <location>
        <begin position="172"/>
        <end position="187"/>
    </location>
</feature>
<evidence type="ECO:0000256" key="1">
    <source>
        <dbReference type="SAM" id="MobiDB-lite"/>
    </source>
</evidence>
<feature type="compositionally biased region" description="Basic and acidic residues" evidence="1">
    <location>
        <begin position="111"/>
        <end position="133"/>
    </location>
</feature>
<feature type="region of interest" description="Disordered" evidence="1">
    <location>
        <begin position="62"/>
        <end position="196"/>
    </location>
</feature>
<accession>A0A9Q3EYY1</accession>
<comment type="caution">
    <text evidence="2">The sequence shown here is derived from an EMBL/GenBank/DDBJ whole genome shotgun (WGS) entry which is preliminary data.</text>
</comment>
<protein>
    <submittedName>
        <fullName evidence="2">Uncharacterized protein</fullName>
    </submittedName>
</protein>
<reference evidence="2" key="1">
    <citation type="submission" date="2021-03" db="EMBL/GenBank/DDBJ databases">
        <title>Draft genome sequence of rust myrtle Austropuccinia psidii MF-1, a brazilian biotype.</title>
        <authorList>
            <person name="Quecine M.C."/>
            <person name="Pachon D.M.R."/>
            <person name="Bonatelli M.L."/>
            <person name="Correr F.H."/>
            <person name="Franceschini L.M."/>
            <person name="Leite T.F."/>
            <person name="Margarido G.R.A."/>
            <person name="Almeida C.A."/>
            <person name="Ferrarezi J.A."/>
            <person name="Labate C.A."/>
        </authorList>
    </citation>
    <scope>NUCLEOTIDE SEQUENCE</scope>
    <source>
        <strain evidence="2">MF-1</strain>
    </source>
</reference>
<gene>
    <name evidence="2" type="ORF">O181_066322</name>
</gene>
<evidence type="ECO:0000313" key="3">
    <source>
        <dbReference type="Proteomes" id="UP000765509"/>
    </source>
</evidence>
<dbReference type="EMBL" id="AVOT02032792">
    <property type="protein sequence ID" value="MBW0526607.1"/>
    <property type="molecule type" value="Genomic_DNA"/>
</dbReference>
<keyword evidence="3" id="KW-1185">Reference proteome</keyword>
<proteinExistence type="predicted"/>
<dbReference type="Proteomes" id="UP000765509">
    <property type="component" value="Unassembled WGS sequence"/>
</dbReference>
<name>A0A9Q3EYY1_9BASI</name>
<sequence>MEDSRASTSFPRLSSTFDTLIESPEAEITAITVFRPETFPTGSNRDIPVSIQELVCGCKSTGVGTSAKSLDRHNELTSASEEVNEPRKDRGPSEGLDTHFLPRKSPTNKSFVEKSKHFVRGPEAEVGPRERKQPSGSSPSLHRKESAPKSAKKRQANPKEQSEGQAKIKGTGKTQVEQILPTELQNTQKRKDSHGECVQYGKNFDIIQKQGEERMNQSFPNK</sequence>
<dbReference type="AlphaFoldDB" id="A0A9Q3EYY1"/>